<dbReference type="Gene3D" id="2.40.160.60">
    <property type="entry name" value="Outer membrane protein transport protein (OMPP1/FadL/TodX)"/>
    <property type="match status" value="1"/>
</dbReference>
<name>A0ABY7WHI2_9SPHI</name>
<dbReference type="Proteomes" id="UP001221558">
    <property type="component" value="Chromosome"/>
</dbReference>
<feature type="signal peptide" evidence="1">
    <location>
        <begin position="1"/>
        <end position="17"/>
    </location>
</feature>
<protein>
    <recommendedName>
        <fullName evidence="4">Type IX secretion system membrane protein PorP/SprF</fullName>
    </recommendedName>
</protein>
<organism evidence="2 3">
    <name type="scientific">Sphingobacterium oryzagri</name>
    <dbReference type="NCBI Taxonomy" id="3025669"/>
    <lineage>
        <taxon>Bacteria</taxon>
        <taxon>Pseudomonadati</taxon>
        <taxon>Bacteroidota</taxon>
        <taxon>Sphingobacteriia</taxon>
        <taxon>Sphingobacteriales</taxon>
        <taxon>Sphingobacteriaceae</taxon>
        <taxon>Sphingobacterium</taxon>
    </lineage>
</organism>
<accession>A0ABY7WHI2</accession>
<dbReference type="SUPFAM" id="SSF56935">
    <property type="entry name" value="Porins"/>
    <property type="match status" value="1"/>
</dbReference>
<keyword evidence="3" id="KW-1185">Reference proteome</keyword>
<keyword evidence="1" id="KW-0732">Signal</keyword>
<evidence type="ECO:0000256" key="1">
    <source>
        <dbReference type="SAM" id="SignalP"/>
    </source>
</evidence>
<dbReference type="RefSeq" id="WP_274266716.1">
    <property type="nucleotide sequence ID" value="NZ_CP117880.1"/>
</dbReference>
<gene>
    <name evidence="2" type="ORF">PQ465_16945</name>
</gene>
<proteinExistence type="predicted"/>
<reference evidence="2 3" key="1">
    <citation type="submission" date="2023-02" db="EMBL/GenBank/DDBJ databases">
        <title>Genome sequence of Sphingobacterium sp. KACC 22765.</title>
        <authorList>
            <person name="Kim S."/>
            <person name="Heo J."/>
            <person name="Kwon S.-W."/>
        </authorList>
    </citation>
    <scope>NUCLEOTIDE SEQUENCE [LARGE SCALE GENOMIC DNA]</scope>
    <source>
        <strain evidence="2 3">KACC 22765</strain>
    </source>
</reference>
<dbReference type="EMBL" id="CP117880">
    <property type="protein sequence ID" value="WDF67976.1"/>
    <property type="molecule type" value="Genomic_DNA"/>
</dbReference>
<evidence type="ECO:0008006" key="4">
    <source>
        <dbReference type="Google" id="ProtNLM"/>
    </source>
</evidence>
<evidence type="ECO:0000313" key="2">
    <source>
        <dbReference type="EMBL" id="WDF67976.1"/>
    </source>
</evidence>
<evidence type="ECO:0000313" key="3">
    <source>
        <dbReference type="Proteomes" id="UP001221558"/>
    </source>
</evidence>
<sequence>MLIRILILACVSFRLHAQEFSPAPFLGMGKAALAQEGIFSLQDNPSGISNIQQANVASAYQQHFGSVGIATQALYIALPLFNQTSLGATLVNYGIFEVTSLLRGGLSFVRGFGAHFSAAVTVNYHQYVVQQYESDRRYSADLGFQYAFSPALTLGAFWRNIGQASFSTYIDQRIPTEAGLGLRTLLGKEVDIAADIWYESNGQITYKTGIAYHLHPRFVLRGGVSSDPVAFSCGFGIRMEKWHMDMASSFHPVLGSSPQLSLSYAF</sequence>
<feature type="chain" id="PRO_5047509695" description="Type IX secretion system membrane protein PorP/SprF" evidence="1">
    <location>
        <begin position="18"/>
        <end position="266"/>
    </location>
</feature>